<gene>
    <name evidence="2" type="ORF">DFH08DRAFT_1075903</name>
</gene>
<keyword evidence="1" id="KW-0472">Membrane</keyword>
<proteinExistence type="predicted"/>
<accession>A0AAD7AFB5</accession>
<feature type="transmembrane region" description="Helical" evidence="1">
    <location>
        <begin position="26"/>
        <end position="51"/>
    </location>
</feature>
<comment type="caution">
    <text evidence="2">The sequence shown here is derived from an EMBL/GenBank/DDBJ whole genome shotgun (WGS) entry which is preliminary data.</text>
</comment>
<keyword evidence="1" id="KW-0812">Transmembrane</keyword>
<sequence length="250" mass="27490">MTTVTASFCSRNSAFMYSRVDLIRDFMLGLMVLVTVDSLVKLGFHGVVASVASLPNFVLVIIAFGLLVLDAIYLLPLLRRAFTIAKRAGAPGVSLDGFEPALMSDPAPATRPPATLPFNSPPSLCRGVRSRTAPLYGLGWRSSYAKILRRHPVGCLASVSEEAIIPLWVERGYMDRFDGKIEFEPRHVFNSTLPEDDNDHIVCCITFNTDAQSLAALSGPDGEEFVKAAKEVLKIDPKEEGTFMWYRCSK</sequence>
<keyword evidence="3" id="KW-1185">Reference proteome</keyword>
<dbReference type="Proteomes" id="UP001218218">
    <property type="component" value="Unassembled WGS sequence"/>
</dbReference>
<dbReference type="EMBL" id="JARIHO010000008">
    <property type="protein sequence ID" value="KAJ7356802.1"/>
    <property type="molecule type" value="Genomic_DNA"/>
</dbReference>
<evidence type="ECO:0000313" key="2">
    <source>
        <dbReference type="EMBL" id="KAJ7356802.1"/>
    </source>
</evidence>
<feature type="transmembrane region" description="Helical" evidence="1">
    <location>
        <begin position="57"/>
        <end position="78"/>
    </location>
</feature>
<organism evidence="2 3">
    <name type="scientific">Mycena albidolilacea</name>
    <dbReference type="NCBI Taxonomy" id="1033008"/>
    <lineage>
        <taxon>Eukaryota</taxon>
        <taxon>Fungi</taxon>
        <taxon>Dikarya</taxon>
        <taxon>Basidiomycota</taxon>
        <taxon>Agaricomycotina</taxon>
        <taxon>Agaricomycetes</taxon>
        <taxon>Agaricomycetidae</taxon>
        <taxon>Agaricales</taxon>
        <taxon>Marasmiineae</taxon>
        <taxon>Mycenaceae</taxon>
        <taxon>Mycena</taxon>
    </lineage>
</organism>
<keyword evidence="1" id="KW-1133">Transmembrane helix</keyword>
<evidence type="ECO:0000313" key="3">
    <source>
        <dbReference type="Proteomes" id="UP001218218"/>
    </source>
</evidence>
<dbReference type="AlphaFoldDB" id="A0AAD7AFB5"/>
<name>A0AAD7AFB5_9AGAR</name>
<protein>
    <submittedName>
        <fullName evidence="2">Uncharacterized protein</fullName>
    </submittedName>
</protein>
<evidence type="ECO:0000256" key="1">
    <source>
        <dbReference type="SAM" id="Phobius"/>
    </source>
</evidence>
<reference evidence="2" key="1">
    <citation type="submission" date="2023-03" db="EMBL/GenBank/DDBJ databases">
        <title>Massive genome expansion in bonnet fungi (Mycena s.s.) driven by repeated elements and novel gene families across ecological guilds.</title>
        <authorList>
            <consortium name="Lawrence Berkeley National Laboratory"/>
            <person name="Harder C.B."/>
            <person name="Miyauchi S."/>
            <person name="Viragh M."/>
            <person name="Kuo A."/>
            <person name="Thoen E."/>
            <person name="Andreopoulos B."/>
            <person name="Lu D."/>
            <person name="Skrede I."/>
            <person name="Drula E."/>
            <person name="Henrissat B."/>
            <person name="Morin E."/>
            <person name="Kohler A."/>
            <person name="Barry K."/>
            <person name="LaButti K."/>
            <person name="Morin E."/>
            <person name="Salamov A."/>
            <person name="Lipzen A."/>
            <person name="Mereny Z."/>
            <person name="Hegedus B."/>
            <person name="Baldrian P."/>
            <person name="Stursova M."/>
            <person name="Weitz H."/>
            <person name="Taylor A."/>
            <person name="Grigoriev I.V."/>
            <person name="Nagy L.G."/>
            <person name="Martin F."/>
            <person name="Kauserud H."/>
        </authorList>
    </citation>
    <scope>NUCLEOTIDE SEQUENCE</scope>
    <source>
        <strain evidence="2">CBHHK002</strain>
    </source>
</reference>